<evidence type="ECO:0000313" key="1">
    <source>
        <dbReference type="EMBL" id="KKL10104.1"/>
    </source>
</evidence>
<accession>A0A0F9AKI0</accession>
<dbReference type="EMBL" id="LAZR01042198">
    <property type="protein sequence ID" value="KKL10104.1"/>
    <property type="molecule type" value="Genomic_DNA"/>
</dbReference>
<organism evidence="1">
    <name type="scientific">marine sediment metagenome</name>
    <dbReference type="NCBI Taxonomy" id="412755"/>
    <lineage>
        <taxon>unclassified sequences</taxon>
        <taxon>metagenomes</taxon>
        <taxon>ecological metagenomes</taxon>
    </lineage>
</organism>
<reference evidence="1" key="1">
    <citation type="journal article" date="2015" name="Nature">
        <title>Complex archaea that bridge the gap between prokaryotes and eukaryotes.</title>
        <authorList>
            <person name="Spang A."/>
            <person name="Saw J.H."/>
            <person name="Jorgensen S.L."/>
            <person name="Zaremba-Niedzwiedzka K."/>
            <person name="Martijn J."/>
            <person name="Lind A.E."/>
            <person name="van Eijk R."/>
            <person name="Schleper C."/>
            <person name="Guy L."/>
            <person name="Ettema T.J."/>
        </authorList>
    </citation>
    <scope>NUCLEOTIDE SEQUENCE</scope>
</reference>
<feature type="non-terminal residue" evidence="1">
    <location>
        <position position="270"/>
    </location>
</feature>
<comment type="caution">
    <text evidence="1">The sequence shown here is derived from an EMBL/GenBank/DDBJ whole genome shotgun (WGS) entry which is preliminary data.</text>
</comment>
<name>A0A0F9AKI0_9ZZZZ</name>
<protein>
    <submittedName>
        <fullName evidence="1">Uncharacterized protein</fullName>
    </submittedName>
</protein>
<proteinExistence type="predicted"/>
<gene>
    <name evidence="1" type="ORF">LCGC14_2559160</name>
</gene>
<dbReference type="AlphaFoldDB" id="A0A0F9AKI0"/>
<sequence>MANTKISALDAVATPASTDEFAVNQGGTTKKETRAQIHTLESGETLDTTAGATTCGNISVENTAPIITLKDTNNVLGDVAYQSYIRGRDSANAQAWWLGDGGSSVKQASFWATTGYALGFYSNGTLVLMLSDSSTLATFSGAVGMGALTATTASLSGQIASTASGGVLVRVGTSTSQQYIELANTSGDAYFGVESSVNGGFFTGSTAYNTVIYSPSKNVQIITGGVAELTVASGGVTVASDLTVSGTVTQSTVTTLADDGTPTVAASNLF</sequence>